<reference evidence="1" key="1">
    <citation type="journal article" date="2012" name="Science">
        <title>Fermentation, hydrogen, and sulfur metabolism in multiple uncultivated bacterial phyla.</title>
        <authorList>
            <person name="Wrighton K.C."/>
            <person name="Thomas B.C."/>
            <person name="Sharon I."/>
            <person name="Miller C.S."/>
            <person name="Castelle C.J."/>
            <person name="VerBerkmoes N.C."/>
            <person name="Wilkins M.J."/>
            <person name="Hettich R.L."/>
            <person name="Lipton M.S."/>
            <person name="Williams K.H."/>
            <person name="Long P.E."/>
            <person name="Banfield J.F."/>
        </authorList>
    </citation>
    <scope>NUCLEOTIDE SEQUENCE [LARGE SCALE GENOMIC DNA]</scope>
</reference>
<evidence type="ECO:0000313" key="1">
    <source>
        <dbReference type="EMBL" id="EKD66808.1"/>
    </source>
</evidence>
<name>K2BDE6_9BACT</name>
<sequence>MAKKLNISPEDMIQTPVCKNTEEAISKEAFLKGFELCVKQFKWLNQAYFSGIIKRAQTDLGIITIEEYSDLMNLLEDNDFFAIALQVFYKAILFSRTAEESLGDINIDTLKNSLTLHIYKKVVKDNTQEVLLEERAVSWLLSNGEDISIFSKHGWYFIKYLKTWEVKEFSDILIKPEIREIWLIWVEVKWKWWIILNEKWEQVSPEGEFYLKIDLEYIKSLWILPVGVNGKWLILLDTNGKKVSPEWIYYLEFKSISLEGMYMLWANIRGKWWIILDQWRRQISEENTYYEGLSLTEIWLIKAEIKWKWEVLINKMGWQVTPKGEFYKNIKVYNLKDITLIEAEVIWEWKVLLGKNGVQISPKWEYYDWIDLHNLEKYWVIKVTKWEKNLLFDATWKQISPHEDRIYDWFDLWRFDEFWLIVGEIRLITKDIRRHGGILFDRDWKRISPEWEYFDSFDVSGLKEFWLIVWKSINKWCVLFDKTGKRLSPEWEIYEHFNTSKLEKTWIIVAGIKDKWAILININWKQITPKWEYFDWFNFDYFENIWLIKARKELENILLDKTWKKHFSSEKSIKFDEEKKQFYTEWLFWRKKYIEVNLDSNKL</sequence>
<accession>K2BDE6</accession>
<gene>
    <name evidence="1" type="ORF">ACD_49C00009G0033</name>
</gene>
<dbReference type="AlphaFoldDB" id="K2BDE6"/>
<organism evidence="1">
    <name type="scientific">uncultured bacterium</name>
    <name type="common">gcode 4</name>
    <dbReference type="NCBI Taxonomy" id="1234023"/>
    <lineage>
        <taxon>Bacteria</taxon>
        <taxon>environmental samples</taxon>
    </lineage>
</organism>
<protein>
    <submittedName>
        <fullName evidence="1">Uncharacterized protein</fullName>
    </submittedName>
</protein>
<proteinExistence type="predicted"/>
<dbReference type="EMBL" id="AMFJ01021595">
    <property type="protein sequence ID" value="EKD66808.1"/>
    <property type="molecule type" value="Genomic_DNA"/>
</dbReference>
<comment type="caution">
    <text evidence="1">The sequence shown here is derived from an EMBL/GenBank/DDBJ whole genome shotgun (WGS) entry which is preliminary data.</text>
</comment>